<dbReference type="Gene3D" id="1.10.10.60">
    <property type="entry name" value="Homeodomain-like"/>
    <property type="match status" value="2"/>
</dbReference>
<reference evidence="5 6" key="1">
    <citation type="submission" date="2021-11" db="EMBL/GenBank/DDBJ databases">
        <title>Draft genome sequence of Paenibacillus profundus YoMME, a new Gram-positive bacteria with exoelectrogenic properties.</title>
        <authorList>
            <person name="Hubenova Y."/>
            <person name="Hubenova E."/>
            <person name="Manasiev Y."/>
            <person name="Peykov S."/>
            <person name="Mitov M."/>
        </authorList>
    </citation>
    <scope>NUCLEOTIDE SEQUENCE [LARGE SCALE GENOMIC DNA]</scope>
    <source>
        <strain evidence="5 6">YoMME</strain>
    </source>
</reference>
<protein>
    <submittedName>
        <fullName evidence="5">AraC family transcriptional regulator</fullName>
    </submittedName>
</protein>
<evidence type="ECO:0000313" key="6">
    <source>
        <dbReference type="Proteomes" id="UP001199916"/>
    </source>
</evidence>
<dbReference type="InterPro" id="IPR003313">
    <property type="entry name" value="AraC-bd"/>
</dbReference>
<dbReference type="SUPFAM" id="SSF51215">
    <property type="entry name" value="Regulatory protein AraC"/>
    <property type="match status" value="1"/>
</dbReference>
<evidence type="ECO:0000256" key="2">
    <source>
        <dbReference type="ARBA" id="ARBA00023125"/>
    </source>
</evidence>
<dbReference type="Pfam" id="PF02311">
    <property type="entry name" value="AraC_binding"/>
    <property type="match status" value="1"/>
</dbReference>
<dbReference type="PRINTS" id="PR00032">
    <property type="entry name" value="HTHARAC"/>
</dbReference>
<gene>
    <name evidence="5" type="ORF">LQV63_18780</name>
</gene>
<dbReference type="InterPro" id="IPR014710">
    <property type="entry name" value="RmlC-like_jellyroll"/>
</dbReference>
<evidence type="ECO:0000256" key="3">
    <source>
        <dbReference type="ARBA" id="ARBA00023163"/>
    </source>
</evidence>
<organism evidence="5 6">
    <name type="scientific">Paenibacillus profundus</name>
    <dbReference type="NCBI Taxonomy" id="1173085"/>
    <lineage>
        <taxon>Bacteria</taxon>
        <taxon>Bacillati</taxon>
        <taxon>Bacillota</taxon>
        <taxon>Bacilli</taxon>
        <taxon>Bacillales</taxon>
        <taxon>Paenibacillaceae</taxon>
        <taxon>Paenibacillus</taxon>
    </lineage>
</organism>
<feature type="domain" description="HTH araC/xylS-type" evidence="4">
    <location>
        <begin position="199"/>
        <end position="297"/>
    </location>
</feature>
<dbReference type="PANTHER" id="PTHR43280">
    <property type="entry name" value="ARAC-FAMILY TRANSCRIPTIONAL REGULATOR"/>
    <property type="match status" value="1"/>
</dbReference>
<dbReference type="PANTHER" id="PTHR43280:SF28">
    <property type="entry name" value="HTH-TYPE TRANSCRIPTIONAL ACTIVATOR RHAS"/>
    <property type="match status" value="1"/>
</dbReference>
<accession>A0ABS8YK74</accession>
<dbReference type="InterPro" id="IPR037923">
    <property type="entry name" value="HTH-like"/>
</dbReference>
<dbReference type="SUPFAM" id="SSF46689">
    <property type="entry name" value="Homeodomain-like"/>
    <property type="match status" value="2"/>
</dbReference>
<dbReference type="Pfam" id="PF12833">
    <property type="entry name" value="HTH_18"/>
    <property type="match status" value="1"/>
</dbReference>
<dbReference type="RefSeq" id="WP_233697846.1">
    <property type="nucleotide sequence ID" value="NZ_JAJNBZ010000016.1"/>
</dbReference>
<keyword evidence="2" id="KW-0238">DNA-binding</keyword>
<dbReference type="InterPro" id="IPR018060">
    <property type="entry name" value="HTH_AraC"/>
</dbReference>
<keyword evidence="1" id="KW-0805">Transcription regulation</keyword>
<dbReference type="EMBL" id="JAJNBZ010000016">
    <property type="protein sequence ID" value="MCE5171349.1"/>
    <property type="molecule type" value="Genomic_DNA"/>
</dbReference>
<dbReference type="InterPro" id="IPR009057">
    <property type="entry name" value="Homeodomain-like_sf"/>
</dbReference>
<keyword evidence="6" id="KW-1185">Reference proteome</keyword>
<keyword evidence="3" id="KW-0804">Transcription</keyword>
<dbReference type="InterPro" id="IPR020449">
    <property type="entry name" value="Tscrpt_reg_AraC-type_HTH"/>
</dbReference>
<proteinExistence type="predicted"/>
<sequence length="303" mass="35351">MELFNETEWMTRTDTPQTIIRDLINLPDSFPFMAATTEGVSPGSQRLHWHRELEINYIRRGRGFYLINGVKYHFQEGDILLINAHDLHRAFETDNLTMDVFMFDQALLAMELRYDHDVLRPFREMGVQFTNLLSRQHPAIPQLVDILQDITLEMDRRDASYPSVVHAQLTRFLALVNRHFSVSDANPAPVKHRGMHALKEVIRTMELHLSYQWTLKQLADLAHLSPSRFSALFQQAVGTSPLDYLIQLRLTHAAHLLESSDEKIIDVAEECGFRNLSNFNRLFKQHYTMSPSELRQQRQLNKQ</sequence>
<evidence type="ECO:0000313" key="5">
    <source>
        <dbReference type="EMBL" id="MCE5171349.1"/>
    </source>
</evidence>
<evidence type="ECO:0000259" key="4">
    <source>
        <dbReference type="PROSITE" id="PS01124"/>
    </source>
</evidence>
<comment type="caution">
    <text evidence="5">The sequence shown here is derived from an EMBL/GenBank/DDBJ whole genome shotgun (WGS) entry which is preliminary data.</text>
</comment>
<dbReference type="Gene3D" id="2.60.120.10">
    <property type="entry name" value="Jelly Rolls"/>
    <property type="match status" value="1"/>
</dbReference>
<evidence type="ECO:0000256" key="1">
    <source>
        <dbReference type="ARBA" id="ARBA00023015"/>
    </source>
</evidence>
<name>A0ABS8YK74_9BACL</name>
<dbReference type="Proteomes" id="UP001199916">
    <property type="component" value="Unassembled WGS sequence"/>
</dbReference>
<dbReference type="SMART" id="SM00342">
    <property type="entry name" value="HTH_ARAC"/>
    <property type="match status" value="1"/>
</dbReference>
<dbReference type="PROSITE" id="PS01124">
    <property type="entry name" value="HTH_ARAC_FAMILY_2"/>
    <property type="match status" value="1"/>
</dbReference>